<feature type="domain" description="LTD" evidence="3">
    <location>
        <begin position="1348"/>
        <end position="1464"/>
    </location>
</feature>
<protein>
    <submittedName>
        <fullName evidence="4">Ig-like domain-containing protein</fullName>
    </submittedName>
</protein>
<dbReference type="Gene3D" id="2.60.40.1220">
    <property type="match status" value="1"/>
</dbReference>
<gene>
    <name evidence="4" type="ORF">SAMN05216323_107315</name>
</gene>
<accession>A0A1G6RF10</accession>
<evidence type="ECO:0000256" key="2">
    <source>
        <dbReference type="SAM" id="SignalP"/>
    </source>
</evidence>
<evidence type="ECO:0000313" key="5">
    <source>
        <dbReference type="Proteomes" id="UP000199452"/>
    </source>
</evidence>
<dbReference type="InterPro" id="IPR032812">
    <property type="entry name" value="SbsA_Ig"/>
</dbReference>
<sequence>MQNKTQKDFTRVTVFRNFLMAKPITMRKLSLALLVLSALFGSNALAQVNEDFESGSSVLWTQSPISRWEASTDRPLSGIYSLKHTYDNTLAAVDFVGINMNLPSISEGNVRWRFLIKHGYAPSASNRWSVFLMSTANATEMNGGNLFSGYSVGINTTGSDDKLRIYKHSISPTNTPLTEVLLETNFNWESEVGTTKSAAIEVTRSASGAWTLKVSKDGLFANLVTLGTFQNSDFGTLQNLVVAYTYTSSADRNLWLDDISVTYSPLNTNNLTSTVNPPTTQIASQQIFTTDTSSVLAKELLRFRITDKASGDGLSTKPTRLIFRRNGSGPNLGQTLEEVILKNGFTPIPVKAATIDENSITVEIDEGAIVVADGSEQEFSIWATLKKSTTVTDHTPLGLEIPNINHGWSAALTGSGYATAFPESINAQHTIEVLANRLTVKQQPHIVQKSSPFSIVISATDDTGNVDQDFTGTVTLTLNEGTGNLSIPDGSTQTMANGMASWNNITYSGMDSFILKATNASLGQITTQSISLSNDSTSILSLAGNQPITKELSPGCTTTSCAVELMRLVATDAGGDGLPTIVTQIRLVNGAASLAADWTKAIRFFAIKINGKEVSLGNPTITKTAATIPILPGDLIIIEGQSAEISILVGLNDKVTDREILQIQIESPIHGFTTSTSGSAFVANLPHALISNAFPINIVASKLVWKSIPIVVAVNEPFQVEVNAVDQLGNLDSGFSAQATLTFTNLKEKTTTMTTVSAGGKAIFAGNTLPYSGEYRVASSSGTLLETPTAILLVGDKNSTITHSANTVIEAPLPSNGNRFIPILSLDIHDFGTTDTLPTIITKATLKIISNDTLVIAPPISEIEVRTADGMIIPTTTTFSSIGLLETTFSSSVYINNNSSKNLLFYGKPSHYPVTDNTVFQFKVSAKDCGWAVSSNSSLLAQIQPFDVLSPPFTTTVEAKIIHPMVKPLISFYEPLVIGASAVDSMKNIDIDYSNAVDVSITNIASGEKRDYSTTFINGRANLQPTEEFPTGRYSGTLVTVNLPKTPFNFEIAQDKTCPLSETFESGTTPITWIGTDSWKIDNTSALGSPKSIRHNGLPEGKQSTLTIPTEANLRTDSYTLSCKLKTGNWLPSTDNNFALLLANNSNILSLDALTGYAIGVNQSGDDDTLKVWQIEKGKNIKTLISTQFKWKENSQAAIELILFSNGERTLFINEEEYQFTDTTLTAIKSFSIRFNYTSTRAGLLWADDINLCRFASGPKLISATRSEKRVASLKFSEPVASTSQLEDKIHLWSEGNPIQPISLVNKNGNIQFVASTDLPRRATLSWRNLTDSEGNQSADSITIDFGPFIEFGSTVFNEVMADPTPVAGLPECEYVELVSRTIDTLNLDGWTLLAANNRATLRNIILPPNKYLLLTTTTCATQPKLAEKGAIGVTSFPSLTNAGTILSLKDIAGRTITQVTYSDDWYRDGIKKEGGFSLEKIDYDNLSEDSLNWIASENLAGGTPGEVNSVSAANPDITPPTLKSISVLNEQTITLEFSEPLQLATITNEKFAVDGNLGVITMQSATAPAVNVRLAFASPMTTNTIYHLAIGEGITDLAGNNLSNVEVPFAMTRLAQWQEIVINELLFNPHTGGADFIEIYNRSTSAFNLKQLKLFRRDNSNALTSGIRLTSYDRLIVDKTVEVVPPISVQVVPGVSVEVVPLF</sequence>
<keyword evidence="5" id="KW-1185">Reference proteome</keyword>
<evidence type="ECO:0000259" key="3">
    <source>
        <dbReference type="PROSITE" id="PS51841"/>
    </source>
</evidence>
<evidence type="ECO:0000256" key="1">
    <source>
        <dbReference type="ARBA" id="ARBA00022729"/>
    </source>
</evidence>
<dbReference type="OrthoDB" id="9758406at2"/>
<keyword evidence="1 2" id="KW-0732">Signal</keyword>
<dbReference type="PROSITE" id="PS51841">
    <property type="entry name" value="LTD"/>
    <property type="match status" value="1"/>
</dbReference>
<name>A0A1G6RF10_9BACT</name>
<dbReference type="EMBL" id="FMYP01000073">
    <property type="protein sequence ID" value="SDD02884.1"/>
    <property type="molecule type" value="Genomic_DNA"/>
</dbReference>
<dbReference type="Proteomes" id="UP000199452">
    <property type="component" value="Unassembled WGS sequence"/>
</dbReference>
<organism evidence="4 5">
    <name type="scientific">Williamwhitmania taraxaci</name>
    <dbReference type="NCBI Taxonomy" id="1640674"/>
    <lineage>
        <taxon>Bacteria</taxon>
        <taxon>Pseudomonadati</taxon>
        <taxon>Bacteroidota</taxon>
        <taxon>Bacteroidia</taxon>
        <taxon>Bacteroidales</taxon>
        <taxon>Williamwhitmaniaceae</taxon>
        <taxon>Williamwhitmania</taxon>
    </lineage>
</organism>
<proteinExistence type="predicted"/>
<feature type="signal peptide" evidence="2">
    <location>
        <begin position="1"/>
        <end position="46"/>
    </location>
</feature>
<dbReference type="Pfam" id="PF13205">
    <property type="entry name" value="Big_5"/>
    <property type="match status" value="1"/>
</dbReference>
<dbReference type="InterPro" id="IPR014755">
    <property type="entry name" value="Cu-Rt/internalin_Ig-like"/>
</dbReference>
<dbReference type="InterPro" id="IPR001322">
    <property type="entry name" value="Lamin_tail_dom"/>
</dbReference>
<evidence type="ECO:0000313" key="4">
    <source>
        <dbReference type="EMBL" id="SDD02884.1"/>
    </source>
</evidence>
<reference evidence="4 5" key="1">
    <citation type="submission" date="2016-09" db="EMBL/GenBank/DDBJ databases">
        <authorList>
            <person name="Capua I."/>
            <person name="De Benedictis P."/>
            <person name="Joannis T."/>
            <person name="Lombin L.H."/>
            <person name="Cattoli G."/>
        </authorList>
    </citation>
    <scope>NUCLEOTIDE SEQUENCE [LARGE SCALE GENOMIC DNA]</scope>
    <source>
        <strain evidence="4 5">A7P-90m</strain>
    </source>
</reference>
<dbReference type="STRING" id="1640674.SAMN05216323_107315"/>
<feature type="chain" id="PRO_5011545738" evidence="2">
    <location>
        <begin position="47"/>
        <end position="1704"/>
    </location>
</feature>